<dbReference type="GO" id="GO:0007189">
    <property type="term" value="P:adenylate cyclase-activating G protein-coupled receptor signaling pathway"/>
    <property type="evidence" value="ECO:0007669"/>
    <property type="project" value="TreeGrafter"/>
</dbReference>
<feature type="compositionally biased region" description="Acidic residues" evidence="3">
    <location>
        <begin position="159"/>
        <end position="169"/>
    </location>
</feature>
<dbReference type="GO" id="GO:0000166">
    <property type="term" value="F:nucleotide binding"/>
    <property type="evidence" value="ECO:0007669"/>
    <property type="project" value="UniProtKB-KW"/>
</dbReference>
<keyword evidence="1" id="KW-0547">Nucleotide-binding</keyword>
<dbReference type="AlphaFoldDB" id="A0AA35RSD6"/>
<dbReference type="PANTHER" id="PTHR45627:SF12">
    <property type="entry name" value="ADENYLATE CYCLASE TYPE 2"/>
    <property type="match status" value="1"/>
</dbReference>
<keyword evidence="4" id="KW-1133">Transmembrane helix</keyword>
<comment type="caution">
    <text evidence="5">The sequence shown here is derived from an EMBL/GenBank/DDBJ whole genome shotgun (WGS) entry which is preliminary data.</text>
</comment>
<dbReference type="GO" id="GO:0004016">
    <property type="term" value="F:adenylate cyclase activity"/>
    <property type="evidence" value="ECO:0007669"/>
    <property type="project" value="TreeGrafter"/>
</dbReference>
<accession>A0AA35RSD6</accession>
<name>A0AA35RSD6_GEOBA</name>
<keyword evidence="6" id="KW-1185">Reference proteome</keyword>
<dbReference type="PANTHER" id="PTHR45627">
    <property type="entry name" value="ADENYLATE CYCLASE TYPE 1"/>
    <property type="match status" value="1"/>
</dbReference>
<keyword evidence="4" id="KW-0812">Transmembrane</keyword>
<sequence>PLPRSSRQVHISHATKGFLGDNEFQLTEGNGSSRDNFLKERCVVTYLIQQESQSHLEAENDEIKSGNIDTAVKTLQWDKAPAFSEISETSAGDEATAFVTKFLNPSALRQKNISKEDRQANEQIKKMVYDKDRSRWYFLRVPQDLNRLTLHFRKRKEITDEEEGEEEGESCGQVKGSSAQDYGMGKTKYWGINLKEERAYSQEPDKAFKFYLATLLILFVIVYIVQAIMVPKSYVMLGTFLAGFIYYAVFLVLYSLHVFRHRVSLDTSLPVRISLFLIHSYFARLVIAIIAIAWIIGGAAINMSACDTSSVITSQNVTDRCNCTTWDEWLDRVNHPSPDDSSCQYPQYFYHSMLLALIGSAIFIRLNWIIKSTINLVAIVLYLVVIQGTRPCLFDNYDKGVYGICRRYIIQSAPHLLTLTHEKYIYSILATENRKER</sequence>
<dbReference type="GO" id="GO:0005886">
    <property type="term" value="C:plasma membrane"/>
    <property type="evidence" value="ECO:0007669"/>
    <property type="project" value="TreeGrafter"/>
</dbReference>
<feature type="transmembrane region" description="Helical" evidence="4">
    <location>
        <begin position="348"/>
        <end position="366"/>
    </location>
</feature>
<reference evidence="5" key="1">
    <citation type="submission" date="2023-03" db="EMBL/GenBank/DDBJ databases">
        <authorList>
            <person name="Steffen K."/>
            <person name="Cardenas P."/>
        </authorList>
    </citation>
    <scope>NUCLEOTIDE SEQUENCE</scope>
</reference>
<protein>
    <submittedName>
        <fullName evidence="5">Adenylate cyclase type 6</fullName>
    </submittedName>
</protein>
<evidence type="ECO:0000256" key="2">
    <source>
        <dbReference type="ARBA" id="ARBA00023239"/>
    </source>
</evidence>
<feature type="region of interest" description="Disordered" evidence="3">
    <location>
        <begin position="159"/>
        <end position="179"/>
    </location>
</feature>
<gene>
    <name evidence="5" type="ORF">GBAR_LOCUS10031</name>
</gene>
<feature type="transmembrane region" description="Helical" evidence="4">
    <location>
        <begin position="208"/>
        <end position="228"/>
    </location>
</feature>
<evidence type="ECO:0000256" key="3">
    <source>
        <dbReference type="SAM" id="MobiDB-lite"/>
    </source>
</evidence>
<feature type="transmembrane region" description="Helical" evidence="4">
    <location>
        <begin position="275"/>
        <end position="296"/>
    </location>
</feature>
<organism evidence="5 6">
    <name type="scientific">Geodia barretti</name>
    <name type="common">Barrett's horny sponge</name>
    <dbReference type="NCBI Taxonomy" id="519541"/>
    <lineage>
        <taxon>Eukaryota</taxon>
        <taxon>Metazoa</taxon>
        <taxon>Porifera</taxon>
        <taxon>Demospongiae</taxon>
        <taxon>Heteroscleromorpha</taxon>
        <taxon>Tetractinellida</taxon>
        <taxon>Astrophorina</taxon>
        <taxon>Geodiidae</taxon>
        <taxon>Geodia</taxon>
    </lineage>
</organism>
<feature type="non-terminal residue" evidence="5">
    <location>
        <position position="1"/>
    </location>
</feature>
<dbReference type="Proteomes" id="UP001174909">
    <property type="component" value="Unassembled WGS sequence"/>
</dbReference>
<keyword evidence="4" id="KW-0472">Membrane</keyword>
<keyword evidence="2" id="KW-0456">Lyase</keyword>
<proteinExistence type="predicted"/>
<feature type="transmembrane region" description="Helical" evidence="4">
    <location>
        <begin position="234"/>
        <end position="254"/>
    </location>
</feature>
<evidence type="ECO:0000313" key="6">
    <source>
        <dbReference type="Proteomes" id="UP001174909"/>
    </source>
</evidence>
<evidence type="ECO:0000256" key="4">
    <source>
        <dbReference type="SAM" id="Phobius"/>
    </source>
</evidence>
<dbReference type="EMBL" id="CASHTH010001519">
    <property type="protein sequence ID" value="CAI8016354.1"/>
    <property type="molecule type" value="Genomic_DNA"/>
</dbReference>
<evidence type="ECO:0000256" key="1">
    <source>
        <dbReference type="ARBA" id="ARBA00022741"/>
    </source>
</evidence>
<evidence type="ECO:0000313" key="5">
    <source>
        <dbReference type="EMBL" id="CAI8016354.1"/>
    </source>
</evidence>